<evidence type="ECO:0000259" key="4">
    <source>
        <dbReference type="PROSITE" id="PS51118"/>
    </source>
</evidence>
<keyword evidence="3" id="KW-0804">Transcription</keyword>
<gene>
    <name evidence="5" type="ORF">O6C86_05330</name>
</gene>
<dbReference type="PROSITE" id="PS51118">
    <property type="entry name" value="HTH_HXLR"/>
    <property type="match status" value="1"/>
</dbReference>
<dbReference type="GO" id="GO:0003677">
    <property type="term" value="F:DNA binding"/>
    <property type="evidence" value="ECO:0007669"/>
    <property type="project" value="UniProtKB-KW"/>
</dbReference>
<dbReference type="Pfam" id="PF01638">
    <property type="entry name" value="HxlR"/>
    <property type="match status" value="1"/>
</dbReference>
<feature type="domain" description="HTH hxlR-type" evidence="4">
    <location>
        <begin position="49"/>
        <end position="150"/>
    </location>
</feature>
<evidence type="ECO:0000256" key="2">
    <source>
        <dbReference type="ARBA" id="ARBA00023125"/>
    </source>
</evidence>
<accession>A0AAP3HCT0</accession>
<organism evidence="5 6">
    <name type="scientific">Legionella pneumophila</name>
    <dbReference type="NCBI Taxonomy" id="446"/>
    <lineage>
        <taxon>Bacteria</taxon>
        <taxon>Pseudomonadati</taxon>
        <taxon>Pseudomonadota</taxon>
        <taxon>Gammaproteobacteria</taxon>
        <taxon>Legionellales</taxon>
        <taxon>Legionellaceae</taxon>
        <taxon>Legionella</taxon>
    </lineage>
</organism>
<keyword evidence="2" id="KW-0238">DNA-binding</keyword>
<dbReference type="InterPro" id="IPR002577">
    <property type="entry name" value="HTH_HxlR"/>
</dbReference>
<keyword evidence="1" id="KW-0805">Transcription regulation</keyword>
<dbReference type="AlphaFoldDB" id="A0AAP3HCT0"/>
<reference evidence="5" key="1">
    <citation type="submission" date="2022-12" db="EMBL/GenBank/DDBJ databases">
        <title>Comparative genomics of Legionella pneumophila isolates from the West Bank and Germany support molecular epidemiology of Legionnaires disease.</title>
        <authorList>
            <person name="Zayed A.R."/>
            <person name="Bitar D.M."/>
            <person name="Steinert M."/>
            <person name="Lueck C."/>
            <person name="Brettar I."/>
            <person name="Hoefle M.G."/>
            <person name="Bunk B."/>
        </authorList>
    </citation>
    <scope>NUCLEOTIDE SEQUENCE</scope>
    <source>
        <strain evidence="5">H23</strain>
    </source>
</reference>
<comment type="caution">
    <text evidence="5">The sequence shown here is derived from an EMBL/GenBank/DDBJ whole genome shotgun (WGS) entry which is preliminary data.</text>
</comment>
<dbReference type="SUPFAM" id="SSF46785">
    <property type="entry name" value="Winged helix' DNA-binding domain"/>
    <property type="match status" value="1"/>
</dbReference>
<dbReference type="PANTHER" id="PTHR33204">
    <property type="entry name" value="TRANSCRIPTIONAL REGULATOR, MARR FAMILY"/>
    <property type="match status" value="1"/>
</dbReference>
<evidence type="ECO:0000313" key="6">
    <source>
        <dbReference type="Proteomes" id="UP001071279"/>
    </source>
</evidence>
<dbReference type="Proteomes" id="UP001071279">
    <property type="component" value="Unassembled WGS sequence"/>
</dbReference>
<dbReference type="EMBL" id="JAPXIC010000029">
    <property type="protein sequence ID" value="MCZ4718640.1"/>
    <property type="molecule type" value="Genomic_DNA"/>
</dbReference>
<proteinExistence type="predicted"/>
<protein>
    <submittedName>
        <fullName evidence="5">Helix-turn-helix domain-containing protein</fullName>
    </submittedName>
</protein>
<sequence length="158" mass="18533">MDSPDSLKYCPIQYERSTILKKVSTFQFTKYFVVQIIEMDEKKIIQKKAPIKTASMVEAIYGCKWSLTIYSLLRNGINRPGEMVRSVEGLSTKVLNQCLRKNIEFGILGRNTFHEIPPRVEYFVTPFGEKFLKILDQIEELNEQIRDYQQIEFHNNDS</sequence>
<name>A0AAP3HCT0_LEGPN</name>
<dbReference type="InterPro" id="IPR036390">
    <property type="entry name" value="WH_DNA-bd_sf"/>
</dbReference>
<evidence type="ECO:0000256" key="3">
    <source>
        <dbReference type="ARBA" id="ARBA00023163"/>
    </source>
</evidence>
<dbReference type="Gene3D" id="1.10.10.10">
    <property type="entry name" value="Winged helix-like DNA-binding domain superfamily/Winged helix DNA-binding domain"/>
    <property type="match status" value="1"/>
</dbReference>
<dbReference type="PANTHER" id="PTHR33204:SF37">
    <property type="entry name" value="HTH-TYPE TRANSCRIPTIONAL REGULATOR YODB"/>
    <property type="match status" value="1"/>
</dbReference>
<evidence type="ECO:0000256" key="1">
    <source>
        <dbReference type="ARBA" id="ARBA00023015"/>
    </source>
</evidence>
<evidence type="ECO:0000313" key="5">
    <source>
        <dbReference type="EMBL" id="MCZ4718640.1"/>
    </source>
</evidence>
<dbReference type="InterPro" id="IPR036388">
    <property type="entry name" value="WH-like_DNA-bd_sf"/>
</dbReference>